<gene>
    <name evidence="2" type="ORF">AB4566_02895</name>
</gene>
<dbReference type="Pfam" id="PF07254">
    <property type="entry name" value="Cpta_toxin"/>
    <property type="match status" value="1"/>
</dbReference>
<dbReference type="InterPro" id="IPR009883">
    <property type="entry name" value="YgfX"/>
</dbReference>
<protein>
    <submittedName>
        <fullName evidence="2">Protein YgfX</fullName>
    </submittedName>
</protein>
<accession>A0ABV4N7U5</accession>
<keyword evidence="3" id="KW-1185">Reference proteome</keyword>
<organism evidence="2 3">
    <name type="scientific">Vibrio gallaecicus</name>
    <dbReference type="NCBI Taxonomy" id="552386"/>
    <lineage>
        <taxon>Bacteria</taxon>
        <taxon>Pseudomonadati</taxon>
        <taxon>Pseudomonadota</taxon>
        <taxon>Gammaproteobacteria</taxon>
        <taxon>Vibrionales</taxon>
        <taxon>Vibrionaceae</taxon>
        <taxon>Vibrio</taxon>
    </lineage>
</organism>
<evidence type="ECO:0000256" key="1">
    <source>
        <dbReference type="SAM" id="Phobius"/>
    </source>
</evidence>
<proteinExistence type="predicted"/>
<dbReference type="EMBL" id="JBFRUW010000005">
    <property type="protein sequence ID" value="MFA0567221.1"/>
    <property type="molecule type" value="Genomic_DNA"/>
</dbReference>
<reference evidence="2 3" key="1">
    <citation type="journal article" date="2024" name="ISME J.">
        <title>Tailless and filamentous prophages are predominant in marine Vibrio.</title>
        <authorList>
            <person name="Steensen K."/>
            <person name="Seneca J."/>
            <person name="Bartlau N."/>
            <person name="Yu X.A."/>
            <person name="Hussain F.A."/>
            <person name="Polz M.F."/>
        </authorList>
    </citation>
    <scope>NUCLEOTIDE SEQUENCE [LARGE SCALE GENOMIC DNA]</scope>
    <source>
        <strain evidence="2 3">10N.222.51.A1</strain>
    </source>
</reference>
<evidence type="ECO:0000313" key="3">
    <source>
        <dbReference type="Proteomes" id="UP001570417"/>
    </source>
</evidence>
<comment type="caution">
    <text evidence="2">The sequence shown here is derived from an EMBL/GenBank/DDBJ whole genome shotgun (WGS) entry which is preliminary data.</text>
</comment>
<evidence type="ECO:0000313" key="2">
    <source>
        <dbReference type="EMBL" id="MFA0567221.1"/>
    </source>
</evidence>
<dbReference type="Proteomes" id="UP001570417">
    <property type="component" value="Unassembled WGS sequence"/>
</dbReference>
<keyword evidence="1" id="KW-1133">Transmembrane helix</keyword>
<keyword evidence="1" id="KW-0812">Transmembrane</keyword>
<dbReference type="RefSeq" id="WP_372264996.1">
    <property type="nucleotide sequence ID" value="NZ_JBFRUW010000005.1"/>
</dbReference>
<sequence length="128" mass="14859">MHITSARCVKLRLHRSNYALLAKGTVLWCLLCLVVFSSIPISISLYCLYLILIHSTRSDFFHSPLVGSVDWFDSGKLIINSNSHNIIRSDLIWSNFFIAFKLSNQKHVLLWRDSCDEKCYRKILAKLR</sequence>
<name>A0ABV4N7U5_9VIBR</name>
<feature type="transmembrane region" description="Helical" evidence="1">
    <location>
        <begin position="25"/>
        <end position="52"/>
    </location>
</feature>
<keyword evidence="1" id="KW-0472">Membrane</keyword>